<reference evidence="6 7" key="1">
    <citation type="journal article" date="2016" name="Nat. Commun.">
        <title>Thousands of microbial genomes shed light on interconnected biogeochemical processes in an aquifer system.</title>
        <authorList>
            <person name="Anantharaman K."/>
            <person name="Brown C.T."/>
            <person name="Hug L.A."/>
            <person name="Sharon I."/>
            <person name="Castelle C.J."/>
            <person name="Probst A.J."/>
            <person name="Thomas B.C."/>
            <person name="Singh A."/>
            <person name="Wilkins M.J."/>
            <person name="Karaoz U."/>
            <person name="Brodie E.L."/>
            <person name="Williams K.H."/>
            <person name="Hubbard S.S."/>
            <person name="Banfield J.F."/>
        </authorList>
    </citation>
    <scope>NUCLEOTIDE SEQUENCE [LARGE SCALE GENOMIC DNA]</scope>
</reference>
<keyword evidence="1" id="KW-0378">Hydrolase</keyword>
<evidence type="ECO:0000256" key="1">
    <source>
        <dbReference type="ARBA" id="ARBA00022801"/>
    </source>
</evidence>
<evidence type="ECO:0000256" key="5">
    <source>
        <dbReference type="ARBA" id="ARBA00048204"/>
    </source>
</evidence>
<evidence type="ECO:0000256" key="3">
    <source>
        <dbReference type="ARBA" id="ARBA00035306"/>
    </source>
</evidence>
<evidence type="ECO:0000313" key="7">
    <source>
        <dbReference type="Proteomes" id="UP000178367"/>
    </source>
</evidence>
<evidence type="ECO:0000313" key="6">
    <source>
        <dbReference type="EMBL" id="OGF28208.1"/>
    </source>
</evidence>
<evidence type="ECO:0000256" key="2">
    <source>
        <dbReference type="ARBA" id="ARBA00035119"/>
    </source>
</evidence>
<dbReference type="GO" id="GO:0006400">
    <property type="term" value="P:tRNA modification"/>
    <property type="evidence" value="ECO:0007669"/>
    <property type="project" value="TreeGrafter"/>
</dbReference>
<comment type="caution">
    <text evidence="6">The sequence shown here is derived from an EMBL/GenBank/DDBJ whole genome shotgun (WGS) entry which is preliminary data.</text>
</comment>
<dbReference type="EMBL" id="MFGB01000001">
    <property type="protein sequence ID" value="OGF28208.1"/>
    <property type="molecule type" value="Genomic_DNA"/>
</dbReference>
<dbReference type="GO" id="GO:0016787">
    <property type="term" value="F:hydrolase activity"/>
    <property type="evidence" value="ECO:0007669"/>
    <property type="project" value="UniProtKB-KW"/>
</dbReference>
<accession>A0A1F5SNC1</accession>
<sequence>MNPFYETIEQAHRRHKYECVSFDEEKYGLFLKLLIKQKLEIPNWRNDAYWPFDDRNFIQFLVISSSINAYYCDANSKKRFAMKWRGLVRTSSFGMVSAFMRAYEEGLNLLDAKTLAGLTDEQMKRVFRGNPPLPLLLGRKTILNAVGKAALRLYGGEFANLFEAAGYRCFKNGCGICERLVREIPEAFSDTRTLDGQTILFHKKALLVPLLYAGRAYDSELLPRIKDYDALSPVIDYRLPQTLCEFGVIRCSENFQKHIALQKEVPAGSLGEIEMRLMTGVATARLMYDLGVLMTELDYLLWASGKNCRTPHMLVPTLDY</sequence>
<name>A0A1F5SNC1_9BACT</name>
<gene>
    <name evidence="6" type="ORF">A2227_05445</name>
</gene>
<evidence type="ECO:0000256" key="4">
    <source>
        <dbReference type="ARBA" id="ARBA00035393"/>
    </source>
</evidence>
<dbReference type="AlphaFoldDB" id="A0A1F5SNC1"/>
<dbReference type="PANTHER" id="PTHR21314">
    <property type="entry name" value="QUEUOSINE 5'-PHOSPHATE N-GLYCOSYLASE_HYDROLASE-RELATED"/>
    <property type="match status" value="1"/>
</dbReference>
<dbReference type="Proteomes" id="UP000178367">
    <property type="component" value="Unassembled WGS sequence"/>
</dbReference>
<dbReference type="InterPro" id="IPR019438">
    <property type="entry name" value="Q_salvage"/>
</dbReference>
<comment type="catalytic activity">
    <reaction evidence="5">
        <text>queuosine 5'-phosphate + H2O = queuine + D-ribose 5-phosphate</text>
        <dbReference type="Rhea" id="RHEA:75387"/>
        <dbReference type="ChEBI" id="CHEBI:15377"/>
        <dbReference type="ChEBI" id="CHEBI:17433"/>
        <dbReference type="ChEBI" id="CHEBI:78346"/>
        <dbReference type="ChEBI" id="CHEBI:194371"/>
    </reaction>
    <physiologicalReaction direction="left-to-right" evidence="5">
        <dbReference type="Rhea" id="RHEA:75388"/>
    </physiologicalReaction>
</comment>
<dbReference type="Pfam" id="PF10343">
    <property type="entry name" value="Q_salvage"/>
    <property type="match status" value="1"/>
</dbReference>
<proteinExistence type="inferred from homology"/>
<protein>
    <recommendedName>
        <fullName evidence="3">Queuosine 5'-phosphate N-glycosylase/hydrolase</fullName>
    </recommendedName>
    <alternativeName>
        <fullName evidence="4">Queuosine-nucleotide N-glycosylase/hydrolase</fullName>
    </alternativeName>
</protein>
<dbReference type="PANTHER" id="PTHR21314:SF0">
    <property type="entry name" value="QUEUOSINE 5'-PHOSPHATE N-GLYCOSYLASE_HYDROLASE"/>
    <property type="match status" value="1"/>
</dbReference>
<organism evidence="6 7">
    <name type="scientific">Candidatus Falkowbacteria bacterium RIFOXYA2_FULL_47_19</name>
    <dbReference type="NCBI Taxonomy" id="1797994"/>
    <lineage>
        <taxon>Bacteria</taxon>
        <taxon>Candidatus Falkowiibacteriota</taxon>
    </lineage>
</organism>
<comment type="similarity">
    <text evidence="2">Belongs to the QNG1 protein family.</text>
</comment>